<dbReference type="Pfam" id="PF00805">
    <property type="entry name" value="Pentapeptide"/>
    <property type="match status" value="1"/>
</dbReference>
<keyword evidence="2" id="KW-1185">Reference proteome</keyword>
<sequence length="81" mass="8919">MDIDLTRTDIIKIVQYAVGGRVSLIGVNLSGLDLSKLKLSSVDFSFACLKNVIFSRANLCHSKFQEVDAENTIFHDATVSE</sequence>
<gene>
    <name evidence="1" type="ORF">HannXRQ_Chr11g0348271</name>
</gene>
<dbReference type="Gene3D" id="2.160.20.80">
    <property type="entry name" value="E3 ubiquitin-protein ligase SopA"/>
    <property type="match status" value="1"/>
</dbReference>
<dbReference type="InParanoid" id="A0A251TEF4"/>
<dbReference type="PANTHER" id="PTHR14136:SF17">
    <property type="entry name" value="BTB_POZ DOMAIN-CONTAINING PROTEIN KCTD9"/>
    <property type="match status" value="1"/>
</dbReference>
<proteinExistence type="predicted"/>
<dbReference type="InterPro" id="IPR001646">
    <property type="entry name" value="5peptide_repeat"/>
</dbReference>
<evidence type="ECO:0000313" key="1">
    <source>
        <dbReference type="EMBL" id="OTG09022.1"/>
    </source>
</evidence>
<reference evidence="2" key="1">
    <citation type="journal article" date="2017" name="Nature">
        <title>The sunflower genome provides insights into oil metabolism, flowering and Asterid evolution.</title>
        <authorList>
            <person name="Badouin H."/>
            <person name="Gouzy J."/>
            <person name="Grassa C.J."/>
            <person name="Murat F."/>
            <person name="Staton S.E."/>
            <person name="Cottret L."/>
            <person name="Lelandais-Briere C."/>
            <person name="Owens G.L."/>
            <person name="Carrere S."/>
            <person name="Mayjonade B."/>
            <person name="Legrand L."/>
            <person name="Gill N."/>
            <person name="Kane N.C."/>
            <person name="Bowers J.E."/>
            <person name="Hubner S."/>
            <person name="Bellec A."/>
            <person name="Berard A."/>
            <person name="Berges H."/>
            <person name="Blanchet N."/>
            <person name="Boniface M.C."/>
            <person name="Brunel D."/>
            <person name="Catrice O."/>
            <person name="Chaidir N."/>
            <person name="Claudel C."/>
            <person name="Donnadieu C."/>
            <person name="Faraut T."/>
            <person name="Fievet G."/>
            <person name="Helmstetter N."/>
            <person name="King M."/>
            <person name="Knapp S.J."/>
            <person name="Lai Z."/>
            <person name="Le Paslier M.C."/>
            <person name="Lippi Y."/>
            <person name="Lorenzon L."/>
            <person name="Mandel J.R."/>
            <person name="Marage G."/>
            <person name="Marchand G."/>
            <person name="Marquand E."/>
            <person name="Bret-Mestries E."/>
            <person name="Morien E."/>
            <person name="Nambeesan S."/>
            <person name="Nguyen T."/>
            <person name="Pegot-Espagnet P."/>
            <person name="Pouilly N."/>
            <person name="Raftis F."/>
            <person name="Sallet E."/>
            <person name="Schiex T."/>
            <person name="Thomas J."/>
            <person name="Vandecasteele C."/>
            <person name="Vares D."/>
            <person name="Vear F."/>
            <person name="Vautrin S."/>
            <person name="Crespi M."/>
            <person name="Mangin B."/>
            <person name="Burke J.M."/>
            <person name="Salse J."/>
            <person name="Munos S."/>
            <person name="Vincourt P."/>
            <person name="Rieseberg L.H."/>
            <person name="Langlade N.B."/>
        </authorList>
    </citation>
    <scope>NUCLEOTIDE SEQUENCE [LARGE SCALE GENOMIC DNA]</scope>
    <source>
        <strain evidence="2">cv. SF193</strain>
    </source>
</reference>
<dbReference type="AlphaFoldDB" id="A0A251TEF4"/>
<name>A0A251TEF4_HELAN</name>
<evidence type="ECO:0000313" key="2">
    <source>
        <dbReference type="Proteomes" id="UP000215914"/>
    </source>
</evidence>
<organism evidence="1 2">
    <name type="scientific">Helianthus annuus</name>
    <name type="common">Common sunflower</name>
    <dbReference type="NCBI Taxonomy" id="4232"/>
    <lineage>
        <taxon>Eukaryota</taxon>
        <taxon>Viridiplantae</taxon>
        <taxon>Streptophyta</taxon>
        <taxon>Embryophyta</taxon>
        <taxon>Tracheophyta</taxon>
        <taxon>Spermatophyta</taxon>
        <taxon>Magnoliopsida</taxon>
        <taxon>eudicotyledons</taxon>
        <taxon>Gunneridae</taxon>
        <taxon>Pentapetalae</taxon>
        <taxon>asterids</taxon>
        <taxon>campanulids</taxon>
        <taxon>Asterales</taxon>
        <taxon>Asteraceae</taxon>
        <taxon>Asteroideae</taxon>
        <taxon>Heliantheae alliance</taxon>
        <taxon>Heliantheae</taxon>
        <taxon>Helianthus</taxon>
    </lineage>
</organism>
<dbReference type="InterPro" id="IPR051082">
    <property type="entry name" value="Pentapeptide-BTB/POZ_domain"/>
</dbReference>
<dbReference type="PANTHER" id="PTHR14136">
    <property type="entry name" value="BTB_POZ DOMAIN-CONTAINING PROTEIN KCTD9"/>
    <property type="match status" value="1"/>
</dbReference>
<dbReference type="STRING" id="4232.A0A251TEF4"/>
<dbReference type="Proteomes" id="UP000215914">
    <property type="component" value="Chromosome 11"/>
</dbReference>
<dbReference type="SUPFAM" id="SSF141571">
    <property type="entry name" value="Pentapeptide repeat-like"/>
    <property type="match status" value="1"/>
</dbReference>
<accession>A0A251TEF4</accession>
<dbReference type="EMBL" id="CM007900">
    <property type="protein sequence ID" value="OTG09022.1"/>
    <property type="molecule type" value="Genomic_DNA"/>
</dbReference>
<protein>
    <submittedName>
        <fullName evidence="1">Putative pentapeptide repeat protein</fullName>
    </submittedName>
</protein>